<dbReference type="PATRIC" id="fig|161896.4.peg.1935"/>
<evidence type="ECO:0000313" key="4">
    <source>
        <dbReference type="Proteomes" id="UP000033566"/>
    </source>
</evidence>
<keyword evidence="4" id="KW-1185">Reference proteome</keyword>
<accession>A0A0F6TBI4</accession>
<dbReference type="PROSITE" id="PS51257">
    <property type="entry name" value="PROKAR_LIPOPROTEIN"/>
    <property type="match status" value="1"/>
</dbReference>
<evidence type="ECO:0000256" key="1">
    <source>
        <dbReference type="SAM" id="MobiDB-lite"/>
    </source>
</evidence>
<dbReference type="Proteomes" id="UP000033566">
    <property type="component" value="Chromosome"/>
</dbReference>
<dbReference type="OrthoDB" id="4420872at2"/>
<sequence length="196" mass="20593">MQSLKSAARRGVVMSVTALSALALASCSAGQVTQTSEKVIAVDGTNAETEDGLVAVRDVTILLDTNTAEAALKFTAVNQGYETGAVTLESISVDGQEVQMDATEPMEQGQSIQGDSAEALEALPQTEGAEVQYVETSLENEDFGYAGNRNVTFEFSNGTLEIPATISAPDLTAGEYNRDADSIEGYTTEEPSADEH</sequence>
<organism evidence="3 4">
    <name type="scientific">Corynebacterium camporealensis</name>
    <dbReference type="NCBI Taxonomy" id="161896"/>
    <lineage>
        <taxon>Bacteria</taxon>
        <taxon>Bacillati</taxon>
        <taxon>Actinomycetota</taxon>
        <taxon>Actinomycetes</taxon>
        <taxon>Mycobacteriales</taxon>
        <taxon>Corynebacteriaceae</taxon>
        <taxon>Corynebacterium</taxon>
    </lineage>
</organism>
<proteinExistence type="predicted"/>
<name>A0A0F6TBI4_9CORY</name>
<dbReference type="STRING" id="161896.UL81_09925"/>
<dbReference type="RefSeq" id="WP_035104434.1">
    <property type="nucleotide sequence ID" value="NZ_CP011311.1"/>
</dbReference>
<reference evidence="3 4" key="1">
    <citation type="journal article" date="2015" name="Genome Announc.">
        <title>Complete Genome Sequence of Corynebacterium camporealensis DSM 44610, Isolated from the Milk of a Manchega Sheep with Subclinical Mastitis.</title>
        <authorList>
            <person name="Ruckert C."/>
            <person name="Albersmeier A."/>
            <person name="Winkler A."/>
            <person name="Tauch A."/>
        </authorList>
    </citation>
    <scope>NUCLEOTIDE SEQUENCE [LARGE SCALE GENOMIC DNA]</scope>
    <source>
        <strain evidence="3 4">DSM 44610</strain>
    </source>
</reference>
<keyword evidence="2" id="KW-0732">Signal</keyword>
<feature type="region of interest" description="Disordered" evidence="1">
    <location>
        <begin position="170"/>
        <end position="196"/>
    </location>
</feature>
<dbReference type="EMBL" id="CP011311">
    <property type="protein sequence ID" value="AKE39919.1"/>
    <property type="molecule type" value="Genomic_DNA"/>
</dbReference>
<protein>
    <submittedName>
        <fullName evidence="3">Uncharacterized protein</fullName>
    </submittedName>
</protein>
<feature type="chain" id="PRO_5043937960" evidence="2">
    <location>
        <begin position="26"/>
        <end position="196"/>
    </location>
</feature>
<dbReference type="KEGG" id="ccj:UL81_09925"/>
<feature type="signal peptide" evidence="2">
    <location>
        <begin position="1"/>
        <end position="25"/>
    </location>
</feature>
<evidence type="ECO:0000313" key="3">
    <source>
        <dbReference type="EMBL" id="AKE39919.1"/>
    </source>
</evidence>
<dbReference type="AlphaFoldDB" id="A0A0F6TBI4"/>
<evidence type="ECO:0000256" key="2">
    <source>
        <dbReference type="SAM" id="SignalP"/>
    </source>
</evidence>
<gene>
    <name evidence="3" type="ORF">UL81_09925</name>
</gene>
<dbReference type="HOGENOM" id="CLU_089306_1_1_11"/>